<accession>A0A8J7WAC5</accession>
<evidence type="ECO:0000256" key="2">
    <source>
        <dbReference type="ARBA" id="ARBA00022840"/>
    </source>
</evidence>
<proteinExistence type="predicted"/>
<dbReference type="SUPFAM" id="SSF52540">
    <property type="entry name" value="P-loop containing nucleoside triphosphate hydrolases"/>
    <property type="match status" value="1"/>
</dbReference>
<dbReference type="InterPro" id="IPR027417">
    <property type="entry name" value="P-loop_NTPase"/>
</dbReference>
<dbReference type="PANTHER" id="PTHR43637:SF3">
    <property type="entry name" value="FLAGELLA-RELATED PROTEIN H-RELATED"/>
    <property type="match status" value="1"/>
</dbReference>
<reference evidence="4" key="1">
    <citation type="submission" date="2014-12" db="EMBL/GenBank/DDBJ databases">
        <authorList>
            <person name="Huang H.-H."/>
            <person name="Chen S.-C."/>
            <person name="Lai M.-C."/>
        </authorList>
    </citation>
    <scope>NUCLEOTIDE SEQUENCE</scope>
    <source>
        <strain evidence="4">K1F9705b</strain>
    </source>
</reference>
<dbReference type="InterPro" id="IPR014774">
    <property type="entry name" value="KaiC-like_dom"/>
</dbReference>
<feature type="domain" description="KaiC-like" evidence="3">
    <location>
        <begin position="10"/>
        <end position="245"/>
    </location>
</feature>
<evidence type="ECO:0000256" key="1">
    <source>
        <dbReference type="ARBA" id="ARBA00022741"/>
    </source>
</evidence>
<keyword evidence="2" id="KW-0067">ATP-binding</keyword>
<protein>
    <recommendedName>
        <fullName evidence="3">KaiC-like domain-containing protein</fullName>
    </recommendedName>
</protein>
<evidence type="ECO:0000313" key="5">
    <source>
        <dbReference type="Proteomes" id="UP000730161"/>
    </source>
</evidence>
<keyword evidence="5" id="KW-1185">Reference proteome</keyword>
<dbReference type="EMBL" id="JWHL01000014">
    <property type="protein sequence ID" value="MBR1369540.1"/>
    <property type="molecule type" value="Genomic_DNA"/>
</dbReference>
<evidence type="ECO:0000313" key="4">
    <source>
        <dbReference type="EMBL" id="MBR1369540.1"/>
    </source>
</evidence>
<dbReference type="Pfam" id="PF06745">
    <property type="entry name" value="ATPase"/>
    <property type="match status" value="1"/>
</dbReference>
<sequence>MPEDTVSRMPTGIASLDPVLNGGVIPGSLILLLSDIGAGSAEFAYTSLISHSRMGESPATGYVVPEEIRYISITRTKEDIVREITSSFKGDLTSGIPGKVAFSDLSGGYFDRSIVPATWYDSQEGIIARMQRKKAENDNILSDLIGELGAGKKNGLVVIDSLTDLAGLHTDPLRWKNLVAFLHGLQRVAKTWNTTILLHLARGIVDPSRELEICDAADAVILFQWEESSAQRRQRTMYFLKFRGVMPYLEERDLVKFAVKISDATGFEVANIRMVI</sequence>
<dbReference type="OrthoDB" id="337234at2157"/>
<comment type="caution">
    <text evidence="4">The sequence shown here is derived from an EMBL/GenBank/DDBJ whole genome shotgun (WGS) entry which is preliminary data.</text>
</comment>
<dbReference type="GO" id="GO:0005524">
    <property type="term" value="F:ATP binding"/>
    <property type="evidence" value="ECO:0007669"/>
    <property type="project" value="UniProtKB-KW"/>
</dbReference>
<organism evidence="4 5">
    <name type="scientific">Methanocalculus chunghsingensis</name>
    <dbReference type="NCBI Taxonomy" id="156457"/>
    <lineage>
        <taxon>Archaea</taxon>
        <taxon>Methanobacteriati</taxon>
        <taxon>Methanobacteriota</taxon>
        <taxon>Stenosarchaea group</taxon>
        <taxon>Methanomicrobia</taxon>
        <taxon>Methanomicrobiales</taxon>
        <taxon>Methanocalculaceae</taxon>
        <taxon>Methanocalculus</taxon>
    </lineage>
</organism>
<name>A0A8J7WAC5_9EURY</name>
<keyword evidence="1" id="KW-0547">Nucleotide-binding</keyword>
<dbReference type="Gene3D" id="3.40.50.300">
    <property type="entry name" value="P-loop containing nucleotide triphosphate hydrolases"/>
    <property type="match status" value="1"/>
</dbReference>
<gene>
    <name evidence="4" type="ORF">RJ53_08595</name>
</gene>
<evidence type="ECO:0000259" key="3">
    <source>
        <dbReference type="Pfam" id="PF06745"/>
    </source>
</evidence>
<dbReference type="AlphaFoldDB" id="A0A8J7WAC5"/>
<dbReference type="Proteomes" id="UP000730161">
    <property type="component" value="Unassembled WGS sequence"/>
</dbReference>
<dbReference type="PANTHER" id="PTHR43637">
    <property type="entry name" value="UPF0273 PROTEIN TM_0370"/>
    <property type="match status" value="1"/>
</dbReference>
<dbReference type="RefSeq" id="WP_211531253.1">
    <property type="nucleotide sequence ID" value="NZ_JWHL01000014.1"/>
</dbReference>